<organism evidence="2 3">
    <name type="scientific">Chionoecetes opilio</name>
    <name type="common">Atlantic snow crab</name>
    <name type="synonym">Cancer opilio</name>
    <dbReference type="NCBI Taxonomy" id="41210"/>
    <lineage>
        <taxon>Eukaryota</taxon>
        <taxon>Metazoa</taxon>
        <taxon>Ecdysozoa</taxon>
        <taxon>Arthropoda</taxon>
        <taxon>Crustacea</taxon>
        <taxon>Multicrustacea</taxon>
        <taxon>Malacostraca</taxon>
        <taxon>Eumalacostraca</taxon>
        <taxon>Eucarida</taxon>
        <taxon>Decapoda</taxon>
        <taxon>Pleocyemata</taxon>
        <taxon>Brachyura</taxon>
        <taxon>Eubrachyura</taxon>
        <taxon>Majoidea</taxon>
        <taxon>Majidae</taxon>
        <taxon>Chionoecetes</taxon>
    </lineage>
</organism>
<dbReference type="AlphaFoldDB" id="A0A8J5CQI6"/>
<dbReference type="EMBL" id="JACEEZ010001779">
    <property type="protein sequence ID" value="KAG0728853.1"/>
    <property type="molecule type" value="Genomic_DNA"/>
</dbReference>
<gene>
    <name evidence="2" type="ORF">GWK47_031613</name>
</gene>
<accession>A0A8J5CQI6</accession>
<reference evidence="2" key="1">
    <citation type="submission" date="2020-07" db="EMBL/GenBank/DDBJ databases">
        <title>The High-quality genome of the commercially important snow crab, Chionoecetes opilio.</title>
        <authorList>
            <person name="Jeong J.-H."/>
            <person name="Ryu S."/>
        </authorList>
    </citation>
    <scope>NUCLEOTIDE SEQUENCE</scope>
    <source>
        <strain evidence="2">MADBK_172401_WGS</strain>
        <tissue evidence="2">Digestive gland</tissue>
    </source>
</reference>
<evidence type="ECO:0000256" key="1">
    <source>
        <dbReference type="SAM" id="SignalP"/>
    </source>
</evidence>
<feature type="signal peptide" evidence="1">
    <location>
        <begin position="1"/>
        <end position="24"/>
    </location>
</feature>
<evidence type="ECO:0008006" key="4">
    <source>
        <dbReference type="Google" id="ProtNLM"/>
    </source>
</evidence>
<name>A0A8J5CQI6_CHIOP</name>
<dbReference type="Proteomes" id="UP000770661">
    <property type="component" value="Unassembled WGS sequence"/>
</dbReference>
<evidence type="ECO:0000313" key="3">
    <source>
        <dbReference type="Proteomes" id="UP000770661"/>
    </source>
</evidence>
<proteinExistence type="predicted"/>
<comment type="caution">
    <text evidence="2">The sequence shown here is derived from an EMBL/GenBank/DDBJ whole genome shotgun (WGS) entry which is preliminary data.</text>
</comment>
<sequence>MAAPWAWWAWLLLTLAALVTPGGGVECFVCSYSPRSNSTRLDGCTKANFTEDRIETRSCPLGCESVAIYDLNDELESYHRNCATDDSLTPDTCINTTSIILKREVCFCDWSYCNTASRAAPLVAARAWAPLASLVALAGALRACASV</sequence>
<keyword evidence="3" id="KW-1185">Reference proteome</keyword>
<feature type="chain" id="PRO_5035149334" description="Protein sleepless" evidence="1">
    <location>
        <begin position="25"/>
        <end position="147"/>
    </location>
</feature>
<dbReference type="OrthoDB" id="6415590at2759"/>
<protein>
    <recommendedName>
        <fullName evidence="4">Protein sleepless</fullName>
    </recommendedName>
</protein>
<evidence type="ECO:0000313" key="2">
    <source>
        <dbReference type="EMBL" id="KAG0728853.1"/>
    </source>
</evidence>
<keyword evidence="1" id="KW-0732">Signal</keyword>